<reference evidence="1 2" key="1">
    <citation type="submission" date="2018-08" db="EMBL/GenBank/DDBJ databases">
        <title>Neisseria zalophi ATCC BAA-2455 complete genome.</title>
        <authorList>
            <person name="Veseli I.A."/>
            <person name="Buttler R."/>
            <person name="Mascarenhas dos Santos A.C."/>
            <person name="Pombert J.-F."/>
        </authorList>
    </citation>
    <scope>NUCLEOTIDE SEQUENCE [LARGE SCALE GENOMIC DNA]</scope>
    <source>
        <strain evidence="1 2">ATCC BAA-2455</strain>
    </source>
</reference>
<dbReference type="KEGG" id="nzl:D0T92_06040"/>
<protein>
    <submittedName>
        <fullName evidence="1">Uncharacterized protein</fullName>
    </submittedName>
</protein>
<keyword evidence="2" id="KW-1185">Reference proteome</keyword>
<organism evidence="1 2">
    <name type="scientific">Neisseria zalophi</name>
    <dbReference type="NCBI Taxonomy" id="640030"/>
    <lineage>
        <taxon>Bacteria</taxon>
        <taxon>Pseudomonadati</taxon>
        <taxon>Pseudomonadota</taxon>
        <taxon>Betaproteobacteria</taxon>
        <taxon>Neisseriales</taxon>
        <taxon>Neisseriaceae</taxon>
        <taxon>Neisseria</taxon>
    </lineage>
</organism>
<name>A0A5J6PYZ2_9NEIS</name>
<evidence type="ECO:0000313" key="2">
    <source>
        <dbReference type="Proteomes" id="UP000325713"/>
    </source>
</evidence>
<gene>
    <name evidence="1" type="ORF">D0T92_06040</name>
</gene>
<dbReference type="EMBL" id="CP031700">
    <property type="protein sequence ID" value="QEY26132.1"/>
    <property type="molecule type" value="Genomic_DNA"/>
</dbReference>
<proteinExistence type="predicted"/>
<evidence type="ECO:0000313" key="1">
    <source>
        <dbReference type="EMBL" id="QEY26132.1"/>
    </source>
</evidence>
<dbReference type="AlphaFoldDB" id="A0A5J6PYZ2"/>
<dbReference type="Proteomes" id="UP000325713">
    <property type="component" value="Chromosome"/>
</dbReference>
<accession>A0A5J6PYZ2</accession>
<sequence length="71" mass="7901">MLCFIDMNNAVSVRISTVLSGMINIYVQTAFVTDMPILCKVMNERDTVKKTLSVIGNDFDMIALSLGRLKT</sequence>